<dbReference type="AlphaFoldDB" id="A0A392SVZ5"/>
<reference evidence="2 3" key="1">
    <citation type="journal article" date="2018" name="Front. Plant Sci.">
        <title>Red Clover (Trifolium pratense) and Zigzag Clover (T. medium) - A Picture of Genomic Similarities and Differences.</title>
        <authorList>
            <person name="Dluhosova J."/>
            <person name="Istvanek J."/>
            <person name="Nedelnik J."/>
            <person name="Repkova J."/>
        </authorList>
    </citation>
    <scope>NUCLEOTIDE SEQUENCE [LARGE SCALE GENOMIC DNA]</scope>
    <source>
        <strain evidence="3">cv. 10/8</strain>
        <tissue evidence="2">Leaf</tissue>
    </source>
</reference>
<evidence type="ECO:0000313" key="2">
    <source>
        <dbReference type="EMBL" id="MCI52829.1"/>
    </source>
</evidence>
<keyword evidence="1" id="KW-0175">Coiled coil</keyword>
<dbReference type="EMBL" id="LXQA010453500">
    <property type="protein sequence ID" value="MCI52829.1"/>
    <property type="molecule type" value="Genomic_DNA"/>
</dbReference>
<feature type="non-terminal residue" evidence="2">
    <location>
        <position position="75"/>
    </location>
</feature>
<protein>
    <submittedName>
        <fullName evidence="2">Uncharacterized protein</fullName>
    </submittedName>
</protein>
<evidence type="ECO:0000313" key="3">
    <source>
        <dbReference type="Proteomes" id="UP000265520"/>
    </source>
</evidence>
<keyword evidence="3" id="KW-1185">Reference proteome</keyword>
<comment type="caution">
    <text evidence="2">The sequence shown here is derived from an EMBL/GenBank/DDBJ whole genome shotgun (WGS) entry which is preliminary data.</text>
</comment>
<sequence>MDLPHQHSRRAIQEKFNKAREDFLKTELESENQRLKQGHDDEKNDLKAEIELLKEEIAILKTAKEKAELDLIVEQ</sequence>
<organism evidence="2 3">
    <name type="scientific">Trifolium medium</name>
    <dbReference type="NCBI Taxonomy" id="97028"/>
    <lineage>
        <taxon>Eukaryota</taxon>
        <taxon>Viridiplantae</taxon>
        <taxon>Streptophyta</taxon>
        <taxon>Embryophyta</taxon>
        <taxon>Tracheophyta</taxon>
        <taxon>Spermatophyta</taxon>
        <taxon>Magnoliopsida</taxon>
        <taxon>eudicotyledons</taxon>
        <taxon>Gunneridae</taxon>
        <taxon>Pentapetalae</taxon>
        <taxon>rosids</taxon>
        <taxon>fabids</taxon>
        <taxon>Fabales</taxon>
        <taxon>Fabaceae</taxon>
        <taxon>Papilionoideae</taxon>
        <taxon>50 kb inversion clade</taxon>
        <taxon>NPAAA clade</taxon>
        <taxon>Hologalegina</taxon>
        <taxon>IRL clade</taxon>
        <taxon>Trifolieae</taxon>
        <taxon>Trifolium</taxon>
    </lineage>
</organism>
<evidence type="ECO:0000256" key="1">
    <source>
        <dbReference type="SAM" id="Coils"/>
    </source>
</evidence>
<feature type="coiled-coil region" evidence="1">
    <location>
        <begin position="25"/>
        <end position="70"/>
    </location>
</feature>
<accession>A0A392SVZ5</accession>
<proteinExistence type="predicted"/>
<name>A0A392SVZ5_9FABA</name>
<dbReference type="Proteomes" id="UP000265520">
    <property type="component" value="Unassembled WGS sequence"/>
</dbReference>